<name>A0A8J5XDI8_DIALT</name>
<dbReference type="PANTHER" id="PTHR10584:SF166">
    <property type="entry name" value="RIBOKINASE"/>
    <property type="match status" value="1"/>
</dbReference>
<dbReference type="EMBL" id="JAGTXO010000007">
    <property type="protein sequence ID" value="KAG8466721.1"/>
    <property type="molecule type" value="Genomic_DNA"/>
</dbReference>
<dbReference type="AlphaFoldDB" id="A0A8J5XDI8"/>
<dbReference type="InterPro" id="IPR011611">
    <property type="entry name" value="PfkB_dom"/>
</dbReference>
<dbReference type="InterPro" id="IPR029056">
    <property type="entry name" value="Ribokinase-like"/>
</dbReference>
<evidence type="ECO:0000256" key="1">
    <source>
        <dbReference type="ARBA" id="ARBA00022679"/>
    </source>
</evidence>
<sequence length="328" mass="34646">MSIDERTLRVGVIGDIYVDLLCKVDELPVWGEDRLASATLLSPGGSTANTARFLGSLGGVAVRLFSAVGDDAFGAYFREQLEAEACAAIDGSVAVLTGVPTSVCVVLSGPSDRGFVSCNSTNGALEPGMFSREALLAQQHVHIGGYFNMPQMHTPVLCELARTLRAAGVTLSLDSQFDTSGAWDGRGTLAELLREVDVFMPNDKEAQGVCRTATPDDALEALCAPGRMRPGALALVKCGARGVIAGRAGSAERWHVDSPRVDVVDATGAGDAFNAAFLHAFMRGEPVERCLRAGTEAGALAVQRIGGCERVHEWARELHTRLALLHGR</sequence>
<dbReference type="SUPFAM" id="SSF53613">
    <property type="entry name" value="Ribokinase-like"/>
    <property type="match status" value="1"/>
</dbReference>
<dbReference type="CDD" id="cd01166">
    <property type="entry name" value="KdgK"/>
    <property type="match status" value="1"/>
</dbReference>
<dbReference type="OrthoDB" id="204058at2759"/>
<evidence type="ECO:0000313" key="4">
    <source>
        <dbReference type="EMBL" id="KAG8466721.1"/>
    </source>
</evidence>
<reference evidence="4" key="1">
    <citation type="submission" date="2021-05" db="EMBL/GenBank/DDBJ databases">
        <title>The genome of the haptophyte Pavlova lutheri (Diacronema luteri, Pavlovales) - a model for lipid biosynthesis in eukaryotic algae.</title>
        <authorList>
            <person name="Hulatt C.J."/>
            <person name="Posewitz M.C."/>
        </authorList>
    </citation>
    <scope>NUCLEOTIDE SEQUENCE</scope>
    <source>
        <strain evidence="4">NIVA-4/92</strain>
    </source>
</reference>
<accession>A0A8J5XDI8</accession>
<dbReference type="PANTHER" id="PTHR10584">
    <property type="entry name" value="SUGAR KINASE"/>
    <property type="match status" value="1"/>
</dbReference>
<dbReference type="Gene3D" id="3.40.1190.20">
    <property type="match status" value="1"/>
</dbReference>
<dbReference type="GO" id="GO:0006796">
    <property type="term" value="P:phosphate-containing compound metabolic process"/>
    <property type="evidence" value="ECO:0007669"/>
    <property type="project" value="UniProtKB-ARBA"/>
</dbReference>
<dbReference type="OMA" id="CERVHEW"/>
<keyword evidence="2" id="KW-0418">Kinase</keyword>
<dbReference type="Proteomes" id="UP000751190">
    <property type="component" value="Unassembled WGS sequence"/>
</dbReference>
<proteinExistence type="predicted"/>
<dbReference type="InterPro" id="IPR002139">
    <property type="entry name" value="Ribo/fructo_kinase"/>
</dbReference>
<dbReference type="GO" id="GO:0016301">
    <property type="term" value="F:kinase activity"/>
    <property type="evidence" value="ECO:0007669"/>
    <property type="project" value="UniProtKB-KW"/>
</dbReference>
<organism evidence="4 5">
    <name type="scientific">Diacronema lutheri</name>
    <name type="common">Unicellular marine alga</name>
    <name type="synonym">Monochrysis lutheri</name>
    <dbReference type="NCBI Taxonomy" id="2081491"/>
    <lineage>
        <taxon>Eukaryota</taxon>
        <taxon>Haptista</taxon>
        <taxon>Haptophyta</taxon>
        <taxon>Pavlovophyceae</taxon>
        <taxon>Pavlovales</taxon>
        <taxon>Pavlovaceae</taxon>
        <taxon>Diacronema</taxon>
    </lineage>
</organism>
<feature type="domain" description="Carbohydrate kinase PfkB" evidence="3">
    <location>
        <begin position="10"/>
        <end position="309"/>
    </location>
</feature>
<keyword evidence="5" id="KW-1185">Reference proteome</keyword>
<evidence type="ECO:0000313" key="5">
    <source>
        <dbReference type="Proteomes" id="UP000751190"/>
    </source>
</evidence>
<evidence type="ECO:0000256" key="2">
    <source>
        <dbReference type="ARBA" id="ARBA00022777"/>
    </source>
</evidence>
<comment type="caution">
    <text evidence="4">The sequence shown here is derived from an EMBL/GenBank/DDBJ whole genome shotgun (WGS) entry which is preliminary data.</text>
</comment>
<dbReference type="Pfam" id="PF00294">
    <property type="entry name" value="PfkB"/>
    <property type="match status" value="1"/>
</dbReference>
<gene>
    <name evidence="4" type="ORF">KFE25_008100</name>
</gene>
<protein>
    <recommendedName>
        <fullName evidence="3">Carbohydrate kinase PfkB domain-containing protein</fullName>
    </recommendedName>
</protein>
<keyword evidence="1" id="KW-0808">Transferase</keyword>
<dbReference type="PRINTS" id="PR00990">
    <property type="entry name" value="RIBOKINASE"/>
</dbReference>
<evidence type="ECO:0000259" key="3">
    <source>
        <dbReference type="Pfam" id="PF00294"/>
    </source>
</evidence>